<protein>
    <submittedName>
        <fullName evidence="1">Uncharacterized protein</fullName>
    </submittedName>
</protein>
<dbReference type="AlphaFoldDB" id="A0A9P6GT51"/>
<dbReference type="Proteomes" id="UP000756921">
    <property type="component" value="Unassembled WGS sequence"/>
</dbReference>
<name>A0A9P6GT51_9PLEO</name>
<comment type="caution">
    <text evidence="1">The sequence shown here is derived from an EMBL/GenBank/DDBJ whole genome shotgun (WGS) entry which is preliminary data.</text>
</comment>
<reference evidence="1" key="1">
    <citation type="journal article" date="2020" name="Mol. Plant Microbe Interact.">
        <title>Genome Sequence of the Biocontrol Agent Coniothyrium minitans strain Conio (IMI 134523).</title>
        <authorList>
            <person name="Patel D."/>
            <person name="Shittu T.A."/>
            <person name="Baroncelli R."/>
            <person name="Muthumeenakshi S."/>
            <person name="Osborne T.H."/>
            <person name="Janganan T.K."/>
            <person name="Sreenivasaprasad S."/>
        </authorList>
    </citation>
    <scope>NUCLEOTIDE SEQUENCE</scope>
    <source>
        <strain evidence="1">Conio</strain>
    </source>
</reference>
<evidence type="ECO:0000313" key="1">
    <source>
        <dbReference type="EMBL" id="KAF9741381.1"/>
    </source>
</evidence>
<dbReference type="EMBL" id="WJXW01000001">
    <property type="protein sequence ID" value="KAF9741381.1"/>
    <property type="molecule type" value="Genomic_DNA"/>
</dbReference>
<keyword evidence="2" id="KW-1185">Reference proteome</keyword>
<proteinExistence type="predicted"/>
<sequence>MRGDIGLQIYSYFKKYLGIDYNNNNNNYINKHANIVNIIKDYNNFKKCFK</sequence>
<organism evidence="1 2">
    <name type="scientific">Paraphaeosphaeria minitans</name>
    <dbReference type="NCBI Taxonomy" id="565426"/>
    <lineage>
        <taxon>Eukaryota</taxon>
        <taxon>Fungi</taxon>
        <taxon>Dikarya</taxon>
        <taxon>Ascomycota</taxon>
        <taxon>Pezizomycotina</taxon>
        <taxon>Dothideomycetes</taxon>
        <taxon>Pleosporomycetidae</taxon>
        <taxon>Pleosporales</taxon>
        <taxon>Massarineae</taxon>
        <taxon>Didymosphaeriaceae</taxon>
        <taxon>Paraphaeosphaeria</taxon>
    </lineage>
</organism>
<gene>
    <name evidence="1" type="ORF">PMIN01_00920</name>
</gene>
<evidence type="ECO:0000313" key="2">
    <source>
        <dbReference type="Proteomes" id="UP000756921"/>
    </source>
</evidence>
<accession>A0A9P6GT51</accession>